<comment type="function">
    <text evidence="1">Regulates expression of the glpD operon. In the presence of glycerol 3-phosphate (G3P) causes antitermination of transcription of glpD at the inverted repeat of the leader region to enhance its transcription. Binds and stabilizes glpD leader mRNA.</text>
</comment>
<keyword evidence="3" id="KW-1185">Reference proteome</keyword>
<keyword evidence="1" id="KW-0319">Glycerol metabolism</keyword>
<reference evidence="2 3" key="1">
    <citation type="submission" date="2020-08" db="EMBL/GenBank/DDBJ databases">
        <title>Cohnella phylogeny.</title>
        <authorList>
            <person name="Dunlap C."/>
        </authorList>
    </citation>
    <scope>NUCLEOTIDE SEQUENCE [LARGE SCALE GENOMIC DNA]</scope>
    <source>
        <strain evidence="2 3">DSM 103658</strain>
    </source>
</reference>
<dbReference type="GO" id="GO:0045893">
    <property type="term" value="P:positive regulation of DNA-templated transcription"/>
    <property type="evidence" value="ECO:0007669"/>
    <property type="project" value="TreeGrafter"/>
</dbReference>
<gene>
    <name evidence="2" type="ORF">H4Q31_02055</name>
</gene>
<dbReference type="GO" id="GO:0006071">
    <property type="term" value="P:glycerol metabolic process"/>
    <property type="evidence" value="ECO:0007669"/>
    <property type="project" value="UniProtKB-UniRule"/>
</dbReference>
<dbReference type="Pfam" id="PF04309">
    <property type="entry name" value="G3P_antiterm"/>
    <property type="match status" value="1"/>
</dbReference>
<dbReference type="RefSeq" id="WP_185177407.1">
    <property type="nucleotide sequence ID" value="NZ_CBCSEP010000034.1"/>
</dbReference>
<dbReference type="GO" id="GO:0003723">
    <property type="term" value="F:RNA binding"/>
    <property type="evidence" value="ECO:0007669"/>
    <property type="project" value="UniProtKB-KW"/>
</dbReference>
<evidence type="ECO:0000313" key="2">
    <source>
        <dbReference type="EMBL" id="MBB6676104.1"/>
    </source>
</evidence>
<evidence type="ECO:0000256" key="1">
    <source>
        <dbReference type="PIRNR" id="PIRNR016897"/>
    </source>
</evidence>
<dbReference type="InterPro" id="IPR006699">
    <property type="entry name" value="GlpP"/>
</dbReference>
<accession>A0A841T432</accession>
<comment type="caution">
    <text evidence="2">The sequence shown here is derived from an EMBL/GenBank/DDBJ whole genome shotgun (WGS) entry which is preliminary data.</text>
</comment>
<evidence type="ECO:0000313" key="3">
    <source>
        <dbReference type="Proteomes" id="UP000574133"/>
    </source>
</evidence>
<dbReference type="SUPFAM" id="SSF110391">
    <property type="entry name" value="GlpP-like"/>
    <property type="match status" value="1"/>
</dbReference>
<dbReference type="PIRSF" id="PIRSF016897">
    <property type="entry name" value="GlpP"/>
    <property type="match status" value="1"/>
</dbReference>
<dbReference type="InterPro" id="IPR013785">
    <property type="entry name" value="Aldolase_TIM"/>
</dbReference>
<proteinExistence type="predicted"/>
<dbReference type="Proteomes" id="UP000574133">
    <property type="component" value="Unassembled WGS sequence"/>
</dbReference>
<sequence length="182" mass="20135">MKPNSVIPAIRGYKELELALASPQETLFLLEGELIQLQAIADEARRAGKKLFLHLDMVKGIKEDEASIHYLARIIRIDGVISTRSSSLLHAKKHGLTAIQRGFLIDSRSVKTIVQTAAQTKPDYIELMPSFAHPMVDAVKRETGHDIIVGGFVHREEELAALFESGATAVSTSTPALWNWRP</sequence>
<dbReference type="PANTHER" id="PTHR35787">
    <property type="entry name" value="GLYCEROL UPTAKE OPERON ANTITERMINATOR REGULATORY PROTEIN"/>
    <property type="match status" value="1"/>
</dbReference>
<dbReference type="PANTHER" id="PTHR35787:SF1">
    <property type="entry name" value="GLYCEROL UPTAKE OPERON ANTITERMINATOR REGULATORY PROTEIN"/>
    <property type="match status" value="1"/>
</dbReference>
<keyword evidence="1" id="KW-0804">Transcription</keyword>
<keyword evidence="1" id="KW-0694">RNA-binding</keyword>
<protein>
    <recommendedName>
        <fullName evidence="1">Glycerol uptake operon antiterminator regulatory protein</fullName>
    </recommendedName>
</protein>
<keyword evidence="1" id="KW-0805">Transcription regulation</keyword>
<dbReference type="AlphaFoldDB" id="A0A841T432"/>
<dbReference type="Gene3D" id="3.20.20.70">
    <property type="entry name" value="Aldolase class I"/>
    <property type="match status" value="1"/>
</dbReference>
<dbReference type="EMBL" id="JACJVN010000009">
    <property type="protein sequence ID" value="MBB6676104.1"/>
    <property type="molecule type" value="Genomic_DNA"/>
</dbReference>
<name>A0A841T432_9BACL</name>
<dbReference type="GO" id="GO:0001072">
    <property type="term" value="F:transcription antitermination factor activity, RNA binding"/>
    <property type="evidence" value="ECO:0007669"/>
    <property type="project" value="TreeGrafter"/>
</dbReference>
<organism evidence="2 3">
    <name type="scientific">Cohnella lubricantis</name>
    <dbReference type="NCBI Taxonomy" id="2163172"/>
    <lineage>
        <taxon>Bacteria</taxon>
        <taxon>Bacillati</taxon>
        <taxon>Bacillota</taxon>
        <taxon>Bacilli</taxon>
        <taxon>Bacillales</taxon>
        <taxon>Paenibacillaceae</taxon>
        <taxon>Cohnella</taxon>
    </lineage>
</organism>